<name>A0A0X1KT14_9THEM</name>
<dbReference type="SUPFAM" id="SSF46785">
    <property type="entry name" value="Winged helix' DNA-binding domain"/>
    <property type="match status" value="1"/>
</dbReference>
<comment type="similarity">
    <text evidence="1">Belongs to the ROK (NagC/XylR) family.</text>
</comment>
<dbReference type="InterPro" id="IPR011991">
    <property type="entry name" value="ArsR-like_HTH"/>
</dbReference>
<dbReference type="PaxDb" id="1123384-AJ81_09275"/>
<dbReference type="KEGG" id="phy:AJ81_09275"/>
<dbReference type="CDD" id="cd00090">
    <property type="entry name" value="HTH_ARSR"/>
    <property type="match status" value="1"/>
</dbReference>
<dbReference type="AlphaFoldDB" id="A0A0X1KT14"/>
<dbReference type="Gene3D" id="1.10.10.10">
    <property type="entry name" value="Winged helix-like DNA-binding domain superfamily/Winged helix DNA-binding domain"/>
    <property type="match status" value="1"/>
</dbReference>
<dbReference type="InterPro" id="IPR036388">
    <property type="entry name" value="WH-like_DNA-bd_sf"/>
</dbReference>
<dbReference type="InterPro" id="IPR000600">
    <property type="entry name" value="ROK"/>
</dbReference>
<dbReference type="InterPro" id="IPR036390">
    <property type="entry name" value="WH_DNA-bd_sf"/>
</dbReference>
<dbReference type="PANTHER" id="PTHR18964">
    <property type="entry name" value="ROK (REPRESSOR, ORF, KINASE) FAMILY"/>
    <property type="match status" value="1"/>
</dbReference>
<dbReference type="InterPro" id="IPR043129">
    <property type="entry name" value="ATPase_NBD"/>
</dbReference>
<dbReference type="Gene3D" id="3.30.420.40">
    <property type="match status" value="2"/>
</dbReference>
<evidence type="ECO:0000313" key="2">
    <source>
        <dbReference type="EMBL" id="AJC74332.1"/>
    </source>
</evidence>
<dbReference type="PANTHER" id="PTHR18964:SF149">
    <property type="entry name" value="BIFUNCTIONAL UDP-N-ACETYLGLUCOSAMINE 2-EPIMERASE_N-ACETYLMANNOSAMINE KINASE"/>
    <property type="match status" value="1"/>
</dbReference>
<keyword evidence="3" id="KW-1185">Reference proteome</keyword>
<organism evidence="2 3">
    <name type="scientific">Pseudothermotoga hypogea DSM 11164 = NBRC 106472</name>
    <dbReference type="NCBI Taxonomy" id="1123384"/>
    <lineage>
        <taxon>Bacteria</taxon>
        <taxon>Thermotogati</taxon>
        <taxon>Thermotogota</taxon>
        <taxon>Thermotogae</taxon>
        <taxon>Thermotogales</taxon>
        <taxon>Thermotogaceae</taxon>
        <taxon>Pseudothermotoga</taxon>
    </lineage>
</organism>
<dbReference type="Proteomes" id="UP000077469">
    <property type="component" value="Chromosome"/>
</dbReference>
<sequence length="378" mass="42194">MPAPALRKENKLRVLKCLFEHGPMSRAELSSLTGLSASTLSYIVRELLNEGFIDVAETEPSRGRPSQLLRIDASRWSVIGIKVGREEVRGVLFDAAMRPVRKSSIRIFSHMRNNEGYASAVLGIVKELKSERLLGVGICSSGIVSGGEIVVSHLMNVRRLDIKKLLETSLDIGNVVLMNDVDALAYFLSNHEKNDFLAVSYGTGIGASFWNNGHAKHFEIGHAIVASEGKCYCGQTGCLEYHSSEYAVIKSYLGKDIDFEDFAMNEEEKYRSIVEEIRAKARSNFKSMEIHYIEPFRRLSLVLGNLIMVLKPSSVVFLGEGIVNDDMVRLLKRCVEEKFNAEFIGDVDFQLAHANWEEGVALATVRKFLPKVLSSSIW</sequence>
<dbReference type="OrthoDB" id="9796533at2"/>
<gene>
    <name evidence="2" type="ORF">AJ81_09275</name>
</gene>
<reference evidence="2 3" key="1">
    <citation type="submission" date="2014-01" db="EMBL/GenBank/DDBJ databases">
        <title>Genome sequencing of Thermotog hypogea.</title>
        <authorList>
            <person name="Zhang X."/>
            <person name="Alvare G."/>
            <person name="Fristensky B."/>
            <person name="Chen L."/>
            <person name="Suen T."/>
            <person name="Chen Q."/>
            <person name="Ma K."/>
        </authorList>
    </citation>
    <scope>NUCLEOTIDE SEQUENCE [LARGE SCALE GENOMIC DNA]</scope>
    <source>
        <strain evidence="2 3">DSM 11164</strain>
    </source>
</reference>
<evidence type="ECO:0000256" key="1">
    <source>
        <dbReference type="ARBA" id="ARBA00006479"/>
    </source>
</evidence>
<dbReference type="Pfam" id="PF00480">
    <property type="entry name" value="ROK"/>
    <property type="match status" value="1"/>
</dbReference>
<dbReference type="EMBL" id="CP007141">
    <property type="protein sequence ID" value="AJC74332.1"/>
    <property type="molecule type" value="Genomic_DNA"/>
</dbReference>
<evidence type="ECO:0000313" key="3">
    <source>
        <dbReference type="Proteomes" id="UP000077469"/>
    </source>
</evidence>
<dbReference type="STRING" id="1123384.AJ81_09275"/>
<proteinExistence type="inferred from homology"/>
<dbReference type="PATRIC" id="fig|1123384.7.peg.1866"/>
<dbReference type="Pfam" id="PF13412">
    <property type="entry name" value="HTH_24"/>
    <property type="match status" value="1"/>
</dbReference>
<accession>A0A0X1KT14</accession>
<protein>
    <submittedName>
        <fullName evidence="2">ArsR family transcriptional regulator</fullName>
    </submittedName>
</protein>
<dbReference type="SUPFAM" id="SSF53067">
    <property type="entry name" value="Actin-like ATPase domain"/>
    <property type="match status" value="1"/>
</dbReference>
<dbReference type="RefSeq" id="WP_031502371.1">
    <property type="nucleotide sequence ID" value="NZ_JONI01000003.1"/>
</dbReference>